<evidence type="ECO:0000313" key="1">
    <source>
        <dbReference type="EMBL" id="EEC10149.1"/>
    </source>
</evidence>
<name>B7PU77_IXOSC</name>
<reference evidence="2" key="2">
    <citation type="submission" date="2020-05" db="UniProtKB">
        <authorList>
            <consortium name="EnsemblMetazoa"/>
        </authorList>
    </citation>
    <scope>IDENTIFICATION</scope>
    <source>
        <strain evidence="2">wikel</strain>
    </source>
</reference>
<organism>
    <name type="scientific">Ixodes scapularis</name>
    <name type="common">Black-legged tick</name>
    <name type="synonym">Deer tick</name>
    <dbReference type="NCBI Taxonomy" id="6945"/>
    <lineage>
        <taxon>Eukaryota</taxon>
        <taxon>Metazoa</taxon>
        <taxon>Ecdysozoa</taxon>
        <taxon>Arthropoda</taxon>
        <taxon>Chelicerata</taxon>
        <taxon>Arachnida</taxon>
        <taxon>Acari</taxon>
        <taxon>Parasitiformes</taxon>
        <taxon>Ixodida</taxon>
        <taxon>Ixodoidea</taxon>
        <taxon>Ixodidae</taxon>
        <taxon>Ixodinae</taxon>
        <taxon>Ixodes</taxon>
    </lineage>
</organism>
<reference evidence="1 3" key="1">
    <citation type="submission" date="2008-03" db="EMBL/GenBank/DDBJ databases">
        <title>Annotation of Ixodes scapularis.</title>
        <authorList>
            <consortium name="Ixodes scapularis Genome Project Consortium"/>
            <person name="Caler E."/>
            <person name="Hannick L.I."/>
            <person name="Bidwell S."/>
            <person name="Joardar V."/>
            <person name="Thiagarajan M."/>
            <person name="Amedeo P."/>
            <person name="Galinsky K.J."/>
            <person name="Schobel S."/>
            <person name="Inman J."/>
            <person name="Hostetler J."/>
            <person name="Miller J."/>
            <person name="Hammond M."/>
            <person name="Megy K."/>
            <person name="Lawson D."/>
            <person name="Kodira C."/>
            <person name="Sutton G."/>
            <person name="Meyer J."/>
            <person name="Hill C.A."/>
            <person name="Birren B."/>
            <person name="Nene V."/>
            <person name="Collins F."/>
            <person name="Alarcon-Chaidez F."/>
            <person name="Wikel S."/>
            <person name="Strausberg R."/>
        </authorList>
    </citation>
    <scope>NUCLEOTIDE SEQUENCE [LARGE SCALE GENOMIC DNA]</scope>
    <source>
        <strain evidence="3">Wikel</strain>
        <strain evidence="1">Wikel colony</strain>
    </source>
</reference>
<dbReference type="AlphaFoldDB" id="B7PU77"/>
<dbReference type="EnsemblMetazoa" id="ISCW007694-RA">
    <property type="protein sequence ID" value="ISCW007694-PA"/>
    <property type="gene ID" value="ISCW007694"/>
</dbReference>
<gene>
    <name evidence="1" type="ORF">IscW_ISCW007694</name>
</gene>
<dbReference type="EMBL" id="DS791110">
    <property type="protein sequence ID" value="EEC10149.1"/>
    <property type="molecule type" value="Genomic_DNA"/>
</dbReference>
<dbReference type="InParanoid" id="B7PU77"/>
<proteinExistence type="predicted"/>
<dbReference type="PaxDb" id="6945-B7PU77"/>
<dbReference type="Proteomes" id="UP000001555">
    <property type="component" value="Unassembled WGS sequence"/>
</dbReference>
<evidence type="ECO:0000313" key="2">
    <source>
        <dbReference type="EnsemblMetazoa" id="ISCW007694-PA"/>
    </source>
</evidence>
<dbReference type="VEuPathDB" id="VectorBase:ISCW007694"/>
<dbReference type="VEuPathDB" id="VectorBase:ISCI007694"/>
<evidence type="ECO:0000313" key="3">
    <source>
        <dbReference type="Proteomes" id="UP000001555"/>
    </source>
</evidence>
<sequence length="55" mass="6722">MYKICFINRDIKNEHLSTTCWFLIHKHIACMHEHYFRDTDPPTSEHLQCVEHHLT</sequence>
<dbReference type="EMBL" id="ABJB010885936">
    <property type="status" value="NOT_ANNOTATED_CDS"/>
    <property type="molecule type" value="Genomic_DNA"/>
</dbReference>
<protein>
    <submittedName>
        <fullName evidence="1 2">Uncharacterized protein</fullName>
    </submittedName>
</protein>
<dbReference type="HOGENOM" id="CLU_3034683_0_0_1"/>
<keyword evidence="3" id="KW-1185">Reference proteome</keyword>
<accession>B7PU77</accession>